<organism evidence="1 2">
    <name type="scientific">Craterilacuibacter sinensis</name>
    <dbReference type="NCBI Taxonomy" id="2686017"/>
    <lineage>
        <taxon>Bacteria</taxon>
        <taxon>Pseudomonadati</taxon>
        <taxon>Pseudomonadota</taxon>
        <taxon>Betaproteobacteria</taxon>
        <taxon>Neisseriales</taxon>
        <taxon>Neisseriaceae</taxon>
        <taxon>Craterilacuibacter</taxon>
    </lineage>
</organism>
<evidence type="ECO:0000313" key="2">
    <source>
        <dbReference type="Proteomes" id="UP000467214"/>
    </source>
</evidence>
<proteinExistence type="predicted"/>
<dbReference type="GO" id="GO:0016787">
    <property type="term" value="F:hydrolase activity"/>
    <property type="evidence" value="ECO:0007669"/>
    <property type="project" value="UniProtKB-KW"/>
</dbReference>
<dbReference type="Proteomes" id="UP000467214">
    <property type="component" value="Unassembled WGS sequence"/>
</dbReference>
<name>A0A845BH09_9NEIS</name>
<dbReference type="InterPro" id="IPR023292">
    <property type="entry name" value="NTP_PyroPHydrolase-like_dom_sf"/>
</dbReference>
<comment type="caution">
    <text evidence="1">The sequence shown here is derived from an EMBL/GenBank/DDBJ whole genome shotgun (WGS) entry which is preliminary data.</text>
</comment>
<dbReference type="AlphaFoldDB" id="A0A845BH09"/>
<accession>A0A845BH09</accession>
<dbReference type="Pfam" id="PF01503">
    <property type="entry name" value="PRA-PH"/>
    <property type="match status" value="1"/>
</dbReference>
<dbReference type="Gene3D" id="1.10.3420.10">
    <property type="entry name" value="putative ntp pyrophosphohydrolase like domain"/>
    <property type="match status" value="1"/>
</dbReference>
<dbReference type="RefSeq" id="WP_160794260.1">
    <property type="nucleotide sequence ID" value="NZ_WSSB01000001.1"/>
</dbReference>
<evidence type="ECO:0000313" key="1">
    <source>
        <dbReference type="EMBL" id="MXR35585.1"/>
    </source>
</evidence>
<keyword evidence="1" id="KW-0378">Hydrolase</keyword>
<reference evidence="1 2" key="1">
    <citation type="submission" date="2019-12" db="EMBL/GenBank/DDBJ databases">
        <title>Neisseriaceae gen. nov. sp. Genome sequencing and assembly.</title>
        <authorList>
            <person name="Liu Z."/>
            <person name="Li A."/>
        </authorList>
    </citation>
    <scope>NUCLEOTIDE SEQUENCE [LARGE SCALE GENOMIC DNA]</scope>
    <source>
        <strain evidence="1 2">B2N2-7</strain>
    </source>
</reference>
<keyword evidence="2" id="KW-1185">Reference proteome</keyword>
<dbReference type="InterPro" id="IPR021130">
    <property type="entry name" value="PRib-ATP_PPHydrolase-like"/>
</dbReference>
<sequence>MSDFFAARRDFMQRFDFPIPDTPEYLPQRLALWDTMLTEEWQEFSQALADYKAVDTGDSAALQRARAELAAEGVDVLNVLAGLLLSQGLPLEAMFNAIHAANLAKSTDGKVLRRSDGKLLKPPGWQPADKEAIIRQACEKS</sequence>
<dbReference type="CDD" id="cd11530">
    <property type="entry name" value="NTP-PPase_DR2231_like"/>
    <property type="match status" value="1"/>
</dbReference>
<gene>
    <name evidence="1" type="ORF">GQF02_01045</name>
</gene>
<dbReference type="InterPro" id="IPR033653">
    <property type="entry name" value="NTP-PPase_DR2231-like"/>
</dbReference>
<protein>
    <submittedName>
        <fullName evidence="1">Phosphoribosyl-ATP pyrophosphohydrolase</fullName>
    </submittedName>
</protein>
<dbReference type="EMBL" id="WSSB01000001">
    <property type="protein sequence ID" value="MXR35585.1"/>
    <property type="molecule type" value="Genomic_DNA"/>
</dbReference>